<name>A0A0L0WDT4_GOTPU</name>
<gene>
    <name evidence="1" type="ORF">CLPU_2c00260</name>
</gene>
<dbReference type="EMBL" id="LGSS01000002">
    <property type="protein sequence ID" value="KNF09575.1"/>
    <property type="molecule type" value="Genomic_DNA"/>
</dbReference>
<sequence>MLDDQSLIINSVYLSKLKWHELIALTIFLSNNDEVANNEIEESPLIQNYVKAKRTKKISHIINKTLNRFETINLEGKEEKEGKEDRENCKCLFEKIGITSDDISIWQLTEEGMNLVNTIVEDE</sequence>
<dbReference type="Proteomes" id="UP000037267">
    <property type="component" value="Unassembled WGS sequence"/>
</dbReference>
<comment type="caution">
    <text evidence="1">The sequence shown here is derived from an EMBL/GenBank/DDBJ whole genome shotgun (WGS) entry which is preliminary data.</text>
</comment>
<evidence type="ECO:0000313" key="2">
    <source>
        <dbReference type="Proteomes" id="UP000037267"/>
    </source>
</evidence>
<dbReference type="RefSeq" id="WP_050353976.1">
    <property type="nucleotide sequence ID" value="NZ_LGSS01000002.1"/>
</dbReference>
<protein>
    <submittedName>
        <fullName evidence="1">Uncharacterized protein</fullName>
    </submittedName>
</protein>
<evidence type="ECO:0000313" key="1">
    <source>
        <dbReference type="EMBL" id="KNF09575.1"/>
    </source>
</evidence>
<dbReference type="AlphaFoldDB" id="A0A0L0WDT4"/>
<reference evidence="2" key="1">
    <citation type="submission" date="2015-07" db="EMBL/GenBank/DDBJ databases">
        <title>Draft genome sequence of the purine-degrading Gottschalkia purinilyticum DSM 1384 (formerly Clostridium purinilyticum).</title>
        <authorList>
            <person name="Poehlein A."/>
            <person name="Schiel-Bengelsdorf B."/>
            <person name="Bengelsdorf F.R."/>
            <person name="Daniel R."/>
            <person name="Duerre P."/>
        </authorList>
    </citation>
    <scope>NUCLEOTIDE SEQUENCE [LARGE SCALE GENOMIC DNA]</scope>
    <source>
        <strain evidence="2">DSM 1384</strain>
    </source>
</reference>
<accession>A0A0L0WDT4</accession>
<keyword evidence="2" id="KW-1185">Reference proteome</keyword>
<proteinExistence type="predicted"/>
<organism evidence="1 2">
    <name type="scientific">Gottschalkia purinilytica</name>
    <name type="common">Clostridium purinilyticum</name>
    <dbReference type="NCBI Taxonomy" id="1503"/>
    <lineage>
        <taxon>Bacteria</taxon>
        <taxon>Bacillati</taxon>
        <taxon>Bacillota</taxon>
        <taxon>Tissierellia</taxon>
        <taxon>Tissierellales</taxon>
        <taxon>Gottschalkiaceae</taxon>
        <taxon>Gottschalkia</taxon>
    </lineage>
</organism>